<dbReference type="InterPro" id="IPR025619">
    <property type="entry name" value="YlzJ"/>
</dbReference>
<dbReference type="RefSeq" id="WP_089523127.1">
    <property type="nucleotide sequence ID" value="NZ_NMUQ01000001.1"/>
</dbReference>
<dbReference type="EMBL" id="NMUQ01000001">
    <property type="protein sequence ID" value="OXM16042.1"/>
    <property type="molecule type" value="Genomic_DNA"/>
</dbReference>
<organism evidence="1 2">
    <name type="scientific">Paenibacillus herberti</name>
    <dbReference type="NCBI Taxonomy" id="1619309"/>
    <lineage>
        <taxon>Bacteria</taxon>
        <taxon>Bacillati</taxon>
        <taxon>Bacillota</taxon>
        <taxon>Bacilli</taxon>
        <taxon>Bacillales</taxon>
        <taxon>Paenibacillaceae</taxon>
        <taxon>Paenibacillus</taxon>
    </lineage>
</organism>
<comment type="caution">
    <text evidence="1">The sequence shown here is derived from an EMBL/GenBank/DDBJ whole genome shotgun (WGS) entry which is preliminary data.</text>
</comment>
<gene>
    <name evidence="1" type="ORF">CGZ75_04895</name>
</gene>
<name>A0A229P1G1_9BACL</name>
<accession>A0A229P1G1</accession>
<protein>
    <submittedName>
        <fullName evidence="1">Uncharacterized protein</fullName>
    </submittedName>
</protein>
<reference evidence="1 2" key="1">
    <citation type="submission" date="2017-07" db="EMBL/GenBank/DDBJ databases">
        <title>Paenibacillus herberti R33 genome sequencing and assembly.</title>
        <authorList>
            <person name="Su W."/>
        </authorList>
    </citation>
    <scope>NUCLEOTIDE SEQUENCE [LARGE SCALE GENOMIC DNA]</scope>
    <source>
        <strain evidence="1 2">R33</strain>
    </source>
</reference>
<keyword evidence="2" id="KW-1185">Reference proteome</keyword>
<dbReference type="Pfam" id="PF14035">
    <property type="entry name" value="YlzJ"/>
    <property type="match status" value="1"/>
</dbReference>
<dbReference type="OrthoDB" id="1683573at2"/>
<evidence type="ECO:0000313" key="1">
    <source>
        <dbReference type="EMBL" id="OXM16042.1"/>
    </source>
</evidence>
<sequence>MTLYTVVPLELVLDGVNLEREPWVERRIEGVLVQLEPISPGRGKVVRILDGPLESYLDPRFEPGAVIALG</sequence>
<evidence type="ECO:0000313" key="2">
    <source>
        <dbReference type="Proteomes" id="UP000215145"/>
    </source>
</evidence>
<dbReference type="Proteomes" id="UP000215145">
    <property type="component" value="Unassembled WGS sequence"/>
</dbReference>
<proteinExistence type="predicted"/>
<dbReference type="AlphaFoldDB" id="A0A229P1G1"/>